<feature type="domain" description="AAA+ ATPase" evidence="1">
    <location>
        <begin position="348"/>
        <end position="492"/>
    </location>
</feature>
<dbReference type="InterPro" id="IPR027417">
    <property type="entry name" value="P-loop_NTPase"/>
</dbReference>
<dbReference type="Pfam" id="PF13401">
    <property type="entry name" value="AAA_22"/>
    <property type="match status" value="1"/>
</dbReference>
<dbReference type="InterPro" id="IPR054567">
    <property type="entry name" value="NNH7"/>
</dbReference>
<accession>A0ABS1XTC1</accession>
<sequence length="1067" mass="117679">MRREPSLTFRGALRILGRAETPLLDKLDALLGGLILAAGAGAAIATVGGPALAGAAALAPIWQWVDQKNEAGGILRRLVAHASSKINMASGLERRQLVAAAHSTIVVAAYFDVFHDEVKAAGFGRFRLGERQMAEVATSTQRKHRQKLIDWLYSAELPAPSATRGFEENAIRVGRWIEQLDNRTKEFLDSHFVPGLPEDVFTTTATLAMERYRSYYVDLAANVREFQLWAELAEHAATRNLVTSSFQHIEQILLSLNPSDPGIHSSAVALFRANRGRMNDPVVSSAIPWLHSTVGFPTVAELFVSPGFRITEFSSSTRVSDDRWWLDLPLQNSLGERLAAHVLSTDATRAPLLLLGHPGAGKSMLTKVLAAYLPGADYITVRVPLRSVSAHALVLDQIQEGLDRATHKRVSWAQLADETADRLRVVLLDGLDELLQAANLDRTGYLQEIMRFQQLEADQDRPVAVVVTSRTVVADRVDIPVGAAVIKLAEFNDDQITEWLSRWNNANTDPTGGAARVRQLTTGEALRHPHLASQPLLLMLLALYVSSPDAVELLADSSMAVLYNHLFTGFAGRETTKNAGRAESTGADSSKIETAIDRLSVAAFAMFNRGRHQIGEAELGKDLDALSMSNSAARPEVAGQRLLAEFFFVHAAEATLIPGGPTERSYEFLHATFGEYLVARKILEVLRDIADVAFGGRRGRREPDDALLHTLLCRQALAGQRPIVEFAGQLFQTLPEAERSDLVEVVDDLIRRWRFRPPSEKYEQYQPTANDRVRQLAAYSANLVVLRLAFESSSCLRLSSLSPDGTLESWDAMATLWRAGLDPDAWLSMLGAITFDRRRLLIVAEPPRHGRMLAEYDHARLAGRERAAEQIGMGMAIVDGIQEVFAEDDWLYMMQSWTIPALSLRIPQAMAFSLPPDGTSTGQTQAIVQSLERLLRWRSADLSLDSASQVVKLLLGMTASPDPKALAVVICQHPRLLLYLPELADATLYRPAEATVLMMHATRPGVGEDERPQFESLYQELCVAADYYPAQERFSARSEQFILKLFQQLTSADQNHGDAVNAEVIVD</sequence>
<gene>
    <name evidence="2" type="ORF">JNW91_11840</name>
</gene>
<dbReference type="InterPro" id="IPR049945">
    <property type="entry name" value="AAA_22"/>
</dbReference>
<evidence type="ECO:0000313" key="3">
    <source>
        <dbReference type="Proteomes" id="UP000601027"/>
    </source>
</evidence>
<dbReference type="Pfam" id="PF22738">
    <property type="entry name" value="NNH7"/>
    <property type="match status" value="1"/>
</dbReference>
<dbReference type="SUPFAM" id="SSF52540">
    <property type="entry name" value="P-loop containing nucleoside triphosphate hydrolases"/>
    <property type="match status" value="1"/>
</dbReference>
<keyword evidence="3" id="KW-1185">Reference proteome</keyword>
<name>A0ABS1XTC1_9ACTN</name>
<dbReference type="Proteomes" id="UP000601027">
    <property type="component" value="Unassembled WGS sequence"/>
</dbReference>
<dbReference type="Gene3D" id="3.40.50.300">
    <property type="entry name" value="P-loop containing nucleotide triphosphate hydrolases"/>
    <property type="match status" value="1"/>
</dbReference>
<reference evidence="2 3" key="1">
    <citation type="submission" date="2021-01" db="EMBL/GenBank/DDBJ databases">
        <title>Draft genome sequence of Micromonospora sp. strain STR1_7.</title>
        <authorList>
            <person name="Karlyshev A."/>
            <person name="Jawad R."/>
        </authorList>
    </citation>
    <scope>NUCLEOTIDE SEQUENCE [LARGE SCALE GENOMIC DNA]</scope>
    <source>
        <strain evidence="2 3">STR1-7</strain>
    </source>
</reference>
<dbReference type="RefSeq" id="WP_203174902.1">
    <property type="nucleotide sequence ID" value="NZ_JAEVHM010000042.1"/>
</dbReference>
<dbReference type="SMART" id="SM00382">
    <property type="entry name" value="AAA"/>
    <property type="match status" value="1"/>
</dbReference>
<organism evidence="2 3">
    <name type="scientific">Micromonospora parastrephiae</name>
    <dbReference type="NCBI Taxonomy" id="2806101"/>
    <lineage>
        <taxon>Bacteria</taxon>
        <taxon>Bacillati</taxon>
        <taxon>Actinomycetota</taxon>
        <taxon>Actinomycetes</taxon>
        <taxon>Micromonosporales</taxon>
        <taxon>Micromonosporaceae</taxon>
        <taxon>Micromonospora</taxon>
    </lineage>
</organism>
<comment type="caution">
    <text evidence="2">The sequence shown here is derived from an EMBL/GenBank/DDBJ whole genome shotgun (WGS) entry which is preliminary data.</text>
</comment>
<evidence type="ECO:0000259" key="1">
    <source>
        <dbReference type="SMART" id="SM00382"/>
    </source>
</evidence>
<evidence type="ECO:0000313" key="2">
    <source>
        <dbReference type="EMBL" id="MBM0232496.1"/>
    </source>
</evidence>
<dbReference type="InterPro" id="IPR003593">
    <property type="entry name" value="AAA+_ATPase"/>
</dbReference>
<protein>
    <submittedName>
        <fullName evidence="2">AAA family ATPase</fullName>
    </submittedName>
</protein>
<proteinExistence type="predicted"/>
<dbReference type="EMBL" id="JAEVHM010000042">
    <property type="protein sequence ID" value="MBM0232496.1"/>
    <property type="molecule type" value="Genomic_DNA"/>
</dbReference>